<dbReference type="InterPro" id="IPR006311">
    <property type="entry name" value="TAT_signal"/>
</dbReference>
<dbReference type="PROSITE" id="PS00079">
    <property type="entry name" value="MULTICOPPER_OXIDASE1"/>
    <property type="match status" value="2"/>
</dbReference>
<evidence type="ECO:0000259" key="6">
    <source>
        <dbReference type="Pfam" id="PF07731"/>
    </source>
</evidence>
<feature type="domain" description="Plastocyanin-like" evidence="7">
    <location>
        <begin position="74"/>
        <end position="177"/>
    </location>
</feature>
<keyword evidence="3" id="KW-0186">Copper</keyword>
<dbReference type="SUPFAM" id="SSF49503">
    <property type="entry name" value="Cupredoxins"/>
    <property type="match status" value="3"/>
</dbReference>
<protein>
    <submittedName>
        <fullName evidence="8">Multicopper oxidase</fullName>
    </submittedName>
</protein>
<sequence>MTDNSHGISRRRALQVLGGAGVAALAGCTSLAESLPGGDSGLAGDPTDVTPRAPPSGPADETFALTAAPGAEASGVSQSTWLYDGTLPGPEIRVSEGDVVGVSLTNELPDETTVHWHGLPVANGMDGVPNLTQDPVESGGTFEYRFRADPPGTYFYHSHAGLQLDRGLAGPLVVEEDEPHVDYDDEYVIVLDDYLPEAPRSPSDADGTSGGGMMGGGPMGGMMNDYRPPYAGMAMNGRGPANAPRFDVSEGDRVRLRFVNAASATTFRVRAGGHAFDISHADGRPVEPVSADSFTFGPGERYDAIVTANNPGTWAIDATPVRGSEPGARGILQYASASDGQAPTASGTGGRTLQYGDLRSIESIDGIDGTPDRTFDLTLSPGSDGYSWAIGGQVFPDADPLDIREGDHVRIRMRNQSPVPHPMHLHGHFFSVGNAIKDTVVVPGHMGEATIDFKADNPGNWFFHCHNLYHLEAGMARVIRYV</sequence>
<evidence type="ECO:0000256" key="3">
    <source>
        <dbReference type="ARBA" id="ARBA00023008"/>
    </source>
</evidence>
<name>A0A897NQS7_9EURY</name>
<dbReference type="PROSITE" id="PS51318">
    <property type="entry name" value="TAT"/>
    <property type="match status" value="1"/>
</dbReference>
<dbReference type="CDD" id="cd13896">
    <property type="entry name" value="CuRO_3_CopA"/>
    <property type="match status" value="1"/>
</dbReference>
<dbReference type="GO" id="GO:0016491">
    <property type="term" value="F:oxidoreductase activity"/>
    <property type="evidence" value="ECO:0007669"/>
    <property type="project" value="UniProtKB-KW"/>
</dbReference>
<dbReference type="InterPro" id="IPR011706">
    <property type="entry name" value="Cu-oxidase_C"/>
</dbReference>
<dbReference type="PANTHER" id="PTHR11709">
    <property type="entry name" value="MULTI-COPPER OXIDASE"/>
    <property type="match status" value="1"/>
</dbReference>
<feature type="region of interest" description="Disordered" evidence="4">
    <location>
        <begin position="37"/>
        <end position="61"/>
    </location>
</feature>
<organism evidence="8 9">
    <name type="scientific">Halapricum desulfuricans</name>
    <dbReference type="NCBI Taxonomy" id="2841257"/>
    <lineage>
        <taxon>Archaea</taxon>
        <taxon>Methanobacteriati</taxon>
        <taxon>Methanobacteriota</taxon>
        <taxon>Stenosarchaea group</taxon>
        <taxon>Halobacteria</taxon>
        <taxon>Halobacteriales</taxon>
        <taxon>Haloarculaceae</taxon>
        <taxon>Halapricum</taxon>
    </lineage>
</organism>
<dbReference type="Proteomes" id="UP000663292">
    <property type="component" value="Chromosome"/>
</dbReference>
<dbReference type="InterPro" id="IPR011707">
    <property type="entry name" value="Cu-oxidase-like_N"/>
</dbReference>
<dbReference type="RefSeq" id="WP_229122839.1">
    <property type="nucleotide sequence ID" value="NZ_CP064791.1"/>
</dbReference>
<evidence type="ECO:0000259" key="7">
    <source>
        <dbReference type="Pfam" id="PF07732"/>
    </source>
</evidence>
<dbReference type="Pfam" id="PF07731">
    <property type="entry name" value="Cu-oxidase_2"/>
    <property type="match status" value="1"/>
</dbReference>
<dbReference type="Pfam" id="PF07732">
    <property type="entry name" value="Cu-oxidase_3"/>
    <property type="match status" value="1"/>
</dbReference>
<dbReference type="GO" id="GO:0005507">
    <property type="term" value="F:copper ion binding"/>
    <property type="evidence" value="ECO:0007669"/>
    <property type="project" value="InterPro"/>
</dbReference>
<reference evidence="8 9" key="1">
    <citation type="submission" date="2020-11" db="EMBL/GenBank/DDBJ databases">
        <title>Carbohydrate-dependent, anaerobic sulfur respiration: A novel catabolism in halophilic archaea.</title>
        <authorList>
            <person name="Sorokin D.Y."/>
            <person name="Messina E."/>
            <person name="Smedile F."/>
            <person name="La Cono V."/>
            <person name="Hallsworth J.E."/>
            <person name="Yakimov M.M."/>
        </authorList>
    </citation>
    <scope>NUCLEOTIDE SEQUENCE [LARGE SCALE GENOMIC DNA]</scope>
    <source>
        <strain evidence="8 9">HSR-Est</strain>
    </source>
</reference>
<evidence type="ECO:0000256" key="1">
    <source>
        <dbReference type="ARBA" id="ARBA00022723"/>
    </source>
</evidence>
<dbReference type="PROSITE" id="PS00080">
    <property type="entry name" value="MULTICOPPER_OXIDASE2"/>
    <property type="match status" value="1"/>
</dbReference>
<keyword evidence="2" id="KW-0560">Oxidoreductase</keyword>
<dbReference type="EMBL" id="CP064791">
    <property type="protein sequence ID" value="QSG14794.1"/>
    <property type="molecule type" value="Genomic_DNA"/>
</dbReference>
<keyword evidence="1" id="KW-0479">Metal-binding</keyword>
<dbReference type="GeneID" id="68857896"/>
<evidence type="ECO:0000256" key="4">
    <source>
        <dbReference type="SAM" id="MobiDB-lite"/>
    </source>
</evidence>
<dbReference type="InterPro" id="IPR002355">
    <property type="entry name" value="Cu_oxidase_Cu_BS"/>
</dbReference>
<dbReference type="InterPro" id="IPR045087">
    <property type="entry name" value="Cu-oxidase_fam"/>
</dbReference>
<proteinExistence type="predicted"/>
<feature type="domain" description="Plastocyanin-like" evidence="6">
    <location>
        <begin position="381"/>
        <end position="479"/>
    </location>
</feature>
<evidence type="ECO:0000313" key="8">
    <source>
        <dbReference type="EMBL" id="QSG14794.1"/>
    </source>
</evidence>
<dbReference type="InterPro" id="IPR001117">
    <property type="entry name" value="Cu-oxidase_2nd"/>
</dbReference>
<keyword evidence="9" id="KW-1185">Reference proteome</keyword>
<gene>
    <name evidence="8" type="primary">sufI</name>
    <name evidence="8" type="ORF">HSEST_1261</name>
</gene>
<feature type="domain" description="Plastocyanin-like" evidence="5">
    <location>
        <begin position="186"/>
        <end position="335"/>
    </location>
</feature>
<dbReference type="InterPro" id="IPR008972">
    <property type="entry name" value="Cupredoxin"/>
</dbReference>
<dbReference type="AlphaFoldDB" id="A0A897NQS7"/>
<dbReference type="Pfam" id="PF00394">
    <property type="entry name" value="Cu-oxidase"/>
    <property type="match status" value="1"/>
</dbReference>
<dbReference type="CDD" id="cd13861">
    <property type="entry name" value="CuRO_1_CumA_like"/>
    <property type="match status" value="1"/>
</dbReference>
<evidence type="ECO:0000313" key="9">
    <source>
        <dbReference type="Proteomes" id="UP000663292"/>
    </source>
</evidence>
<accession>A0A897NQS7</accession>
<dbReference type="Gene3D" id="2.60.40.420">
    <property type="entry name" value="Cupredoxins - blue copper proteins"/>
    <property type="match status" value="2"/>
</dbReference>
<evidence type="ECO:0000259" key="5">
    <source>
        <dbReference type="Pfam" id="PF00394"/>
    </source>
</evidence>
<dbReference type="InterPro" id="IPR033138">
    <property type="entry name" value="Cu_oxidase_CS"/>
</dbReference>
<dbReference type="PANTHER" id="PTHR11709:SF394">
    <property type="entry name" value="FI03373P-RELATED"/>
    <property type="match status" value="1"/>
</dbReference>
<evidence type="ECO:0000256" key="2">
    <source>
        <dbReference type="ARBA" id="ARBA00023002"/>
    </source>
</evidence>
<dbReference type="InterPro" id="IPR034279">
    <property type="entry name" value="CuRO_3_CopA"/>
</dbReference>